<reference evidence="4 5" key="1">
    <citation type="submission" date="2023-07" db="EMBL/GenBank/DDBJ databases">
        <title>Genomic Encyclopedia of Type Strains, Phase IV (KMG-IV): sequencing the most valuable type-strain genomes for metagenomic binning, comparative biology and taxonomic classification.</title>
        <authorList>
            <person name="Goeker M."/>
        </authorList>
    </citation>
    <scope>NUCLEOTIDE SEQUENCE [LARGE SCALE GENOMIC DNA]</scope>
    <source>
        <strain evidence="4 5">DSM 1111</strain>
    </source>
</reference>
<evidence type="ECO:0000256" key="1">
    <source>
        <dbReference type="ARBA" id="ARBA00007665"/>
    </source>
</evidence>
<feature type="domain" description="Impact N-terminal" evidence="2">
    <location>
        <begin position="16"/>
        <end position="116"/>
    </location>
</feature>
<name>A0ABU0G4H5_9HYPH</name>
<dbReference type="Gene3D" id="3.30.70.240">
    <property type="match status" value="1"/>
</dbReference>
<feature type="domain" description="UPF0029" evidence="3">
    <location>
        <begin position="132"/>
        <end position="188"/>
    </location>
</feature>
<dbReference type="Proteomes" id="UP001238496">
    <property type="component" value="Unassembled WGS sequence"/>
</dbReference>
<comment type="similarity">
    <text evidence="1">Belongs to the IMPACT family.</text>
</comment>
<dbReference type="InterPro" id="IPR020569">
    <property type="entry name" value="UPF0029_Impact_CS"/>
</dbReference>
<dbReference type="InterPro" id="IPR020568">
    <property type="entry name" value="Ribosomal_Su5_D2-typ_SF"/>
</dbReference>
<evidence type="ECO:0000259" key="3">
    <source>
        <dbReference type="Pfam" id="PF09186"/>
    </source>
</evidence>
<dbReference type="PANTHER" id="PTHR16301">
    <property type="entry name" value="IMPACT-RELATED"/>
    <property type="match status" value="1"/>
</dbReference>
<dbReference type="InterPro" id="IPR036956">
    <property type="entry name" value="Impact_N_sf"/>
</dbReference>
<protein>
    <submittedName>
        <fullName evidence="4">YigZ family protein</fullName>
    </submittedName>
</protein>
<dbReference type="Gene3D" id="3.30.230.30">
    <property type="entry name" value="Impact, N-terminal domain"/>
    <property type="match status" value="1"/>
</dbReference>
<keyword evidence="5" id="KW-1185">Reference proteome</keyword>
<gene>
    <name evidence="4" type="ORF">J2045_001249</name>
</gene>
<dbReference type="Pfam" id="PF09186">
    <property type="entry name" value="DUF1949"/>
    <property type="match status" value="1"/>
</dbReference>
<proteinExistence type="inferred from homology"/>
<dbReference type="InterPro" id="IPR015269">
    <property type="entry name" value="UPF0029_Impact_C"/>
</dbReference>
<dbReference type="InterPro" id="IPR035647">
    <property type="entry name" value="EFG_III/V"/>
</dbReference>
<dbReference type="PROSITE" id="PS00910">
    <property type="entry name" value="UPF0029"/>
    <property type="match status" value="1"/>
</dbReference>
<evidence type="ECO:0000313" key="4">
    <source>
        <dbReference type="EMBL" id="MDQ0420230.1"/>
    </source>
</evidence>
<dbReference type="PANTHER" id="PTHR16301:SF20">
    <property type="entry name" value="IMPACT FAMILY MEMBER YIGZ"/>
    <property type="match status" value="1"/>
</dbReference>
<sequence length="195" mass="20805">MPHTLVAPGEFVQDIKKSRFIGHAAPIASEDEAKAFIIRVSDPAANHNCWAWRLGQAYRFSDDGEPSGTAGKPILQAIDGQDLDGTVVVVTRFFGGILLGSGGLMRAYGGTAAQMLRVAAKREIIPMVSGECAVSFSDLALVKARLTAFPHLVLAEAFTAEGVDLTVTLRQGDEGQAARLVRDLTSGRSELHFPD</sequence>
<dbReference type="Pfam" id="PF01205">
    <property type="entry name" value="Impact_N"/>
    <property type="match status" value="1"/>
</dbReference>
<dbReference type="InterPro" id="IPR023582">
    <property type="entry name" value="Impact"/>
</dbReference>
<dbReference type="SUPFAM" id="SSF54211">
    <property type="entry name" value="Ribosomal protein S5 domain 2-like"/>
    <property type="match status" value="1"/>
</dbReference>
<dbReference type="EMBL" id="JAUSUW010000003">
    <property type="protein sequence ID" value="MDQ0420230.1"/>
    <property type="molecule type" value="Genomic_DNA"/>
</dbReference>
<comment type="caution">
    <text evidence="4">The sequence shown here is derived from an EMBL/GenBank/DDBJ whole genome shotgun (WGS) entry which is preliminary data.</text>
</comment>
<accession>A0ABU0G4H5</accession>
<dbReference type="InterPro" id="IPR001498">
    <property type="entry name" value="Impact_N"/>
</dbReference>
<dbReference type="RefSeq" id="WP_307370552.1">
    <property type="nucleotide sequence ID" value="NZ_JAUSUW010000003.1"/>
</dbReference>
<evidence type="ECO:0000259" key="2">
    <source>
        <dbReference type="Pfam" id="PF01205"/>
    </source>
</evidence>
<dbReference type="SUPFAM" id="SSF54980">
    <property type="entry name" value="EF-G C-terminal domain-like"/>
    <property type="match status" value="1"/>
</dbReference>
<evidence type="ECO:0000313" key="5">
    <source>
        <dbReference type="Proteomes" id="UP001238496"/>
    </source>
</evidence>
<organism evidence="4 5">
    <name type="scientific">Peteryoungia aggregata LMG 23059</name>
    <dbReference type="NCBI Taxonomy" id="1368425"/>
    <lineage>
        <taxon>Bacteria</taxon>
        <taxon>Pseudomonadati</taxon>
        <taxon>Pseudomonadota</taxon>
        <taxon>Alphaproteobacteria</taxon>
        <taxon>Hyphomicrobiales</taxon>
        <taxon>Rhizobiaceae</taxon>
        <taxon>Peteryoungia</taxon>
    </lineage>
</organism>